<keyword evidence="1" id="KW-0732">Signal</keyword>
<comment type="caution">
    <text evidence="2">The sequence shown here is derived from an EMBL/GenBank/DDBJ whole genome shotgun (WGS) entry which is preliminary data.</text>
</comment>
<protein>
    <submittedName>
        <fullName evidence="2">Uncharacterized protein</fullName>
    </submittedName>
</protein>
<dbReference type="Proteomes" id="UP000197619">
    <property type="component" value="Unassembled WGS sequence"/>
</dbReference>
<name>A0A218UXV5_9PASE</name>
<evidence type="ECO:0000313" key="3">
    <source>
        <dbReference type="Proteomes" id="UP000197619"/>
    </source>
</evidence>
<evidence type="ECO:0000256" key="1">
    <source>
        <dbReference type="SAM" id="SignalP"/>
    </source>
</evidence>
<feature type="signal peptide" evidence="1">
    <location>
        <begin position="1"/>
        <end position="22"/>
    </location>
</feature>
<keyword evidence="3" id="KW-1185">Reference proteome</keyword>
<proteinExistence type="predicted"/>
<reference evidence="2 3" key="1">
    <citation type="submission" date="2017-05" db="EMBL/GenBank/DDBJ databases">
        <title>Genome of assembly of the Bengalese finch, Lonchura striata domestica.</title>
        <authorList>
            <person name="Colquitt B.M."/>
            <person name="Brainard M.S."/>
        </authorList>
    </citation>
    <scope>NUCLEOTIDE SEQUENCE [LARGE SCALE GENOMIC DNA]</scope>
    <source>
        <strain evidence="2">White83orange57</strain>
    </source>
</reference>
<feature type="chain" id="PRO_5013370106" evidence="1">
    <location>
        <begin position="23"/>
        <end position="66"/>
    </location>
</feature>
<evidence type="ECO:0000313" key="2">
    <source>
        <dbReference type="EMBL" id="OWK58645.1"/>
    </source>
</evidence>
<dbReference type="EMBL" id="MUZQ01000093">
    <property type="protein sequence ID" value="OWK58645.1"/>
    <property type="molecule type" value="Genomic_DNA"/>
</dbReference>
<accession>A0A218UXV5</accession>
<organism evidence="2 3">
    <name type="scientific">Lonchura striata</name>
    <name type="common">white-rumped munia</name>
    <dbReference type="NCBI Taxonomy" id="40157"/>
    <lineage>
        <taxon>Eukaryota</taxon>
        <taxon>Metazoa</taxon>
        <taxon>Chordata</taxon>
        <taxon>Craniata</taxon>
        <taxon>Vertebrata</taxon>
        <taxon>Euteleostomi</taxon>
        <taxon>Archelosauria</taxon>
        <taxon>Archosauria</taxon>
        <taxon>Dinosauria</taxon>
        <taxon>Saurischia</taxon>
        <taxon>Theropoda</taxon>
        <taxon>Coelurosauria</taxon>
        <taxon>Aves</taxon>
        <taxon>Neognathae</taxon>
        <taxon>Neoaves</taxon>
        <taxon>Telluraves</taxon>
        <taxon>Australaves</taxon>
        <taxon>Passeriformes</taxon>
        <taxon>Passeroidea</taxon>
        <taxon>Estrildidae</taxon>
        <taxon>Estrildinae</taxon>
        <taxon>Lonchura</taxon>
    </lineage>
</organism>
<sequence length="66" mass="6948">MVPVTCFALFVIGIAIVAIAMSQNMDVSVNANVAFVAPARVYRGRRNSACPQAAAVALRIRGTTPE</sequence>
<dbReference type="AlphaFoldDB" id="A0A218UXV5"/>
<gene>
    <name evidence="2" type="ORF">RLOC_00007802</name>
</gene>